<dbReference type="SUPFAM" id="SSF57424">
    <property type="entry name" value="LDL receptor-like module"/>
    <property type="match status" value="1"/>
</dbReference>
<evidence type="ECO:0000256" key="2">
    <source>
        <dbReference type="ARBA" id="ARBA00023157"/>
    </source>
</evidence>
<dbReference type="InterPro" id="IPR002172">
    <property type="entry name" value="LDrepeatLR_classA_rpt"/>
</dbReference>
<keyword evidence="6" id="KW-1185">Reference proteome</keyword>
<comment type="caution">
    <text evidence="4">Lacks conserved residue(s) required for the propagation of feature annotation.</text>
</comment>
<dbReference type="InterPro" id="IPR035914">
    <property type="entry name" value="Sperma_CUB_dom_sf"/>
</dbReference>
<keyword evidence="2 4" id="KW-1015">Disulfide bond</keyword>
<dbReference type="PROSITE" id="PS50068">
    <property type="entry name" value="LDLRA_2"/>
    <property type="match status" value="1"/>
</dbReference>
<dbReference type="Pfam" id="PF00431">
    <property type="entry name" value="CUB"/>
    <property type="match status" value="2"/>
</dbReference>
<dbReference type="PANTHER" id="PTHR24251">
    <property type="entry name" value="OVOCHYMASE-RELATED"/>
    <property type="match status" value="1"/>
</dbReference>
<dbReference type="PROSITE" id="PS01209">
    <property type="entry name" value="LDLRA_1"/>
    <property type="match status" value="1"/>
</dbReference>
<dbReference type="CDD" id="cd00041">
    <property type="entry name" value="CUB"/>
    <property type="match status" value="2"/>
</dbReference>
<evidence type="ECO:0000313" key="6">
    <source>
        <dbReference type="Proteomes" id="UP000694865"/>
    </source>
</evidence>
<dbReference type="Gene3D" id="2.60.120.290">
    <property type="entry name" value="Spermadhesin, CUB domain"/>
    <property type="match status" value="2"/>
</dbReference>
<dbReference type="PROSITE" id="PS01180">
    <property type="entry name" value="CUB"/>
    <property type="match status" value="2"/>
</dbReference>
<accession>A0ABM0MFI5</accession>
<dbReference type="Proteomes" id="UP000694865">
    <property type="component" value="Unplaced"/>
</dbReference>
<dbReference type="GeneID" id="100371315"/>
<reference evidence="7" key="1">
    <citation type="submission" date="2025-08" db="UniProtKB">
        <authorList>
            <consortium name="RefSeq"/>
        </authorList>
    </citation>
    <scope>IDENTIFICATION</scope>
    <source>
        <tissue evidence="7">Testes</tissue>
    </source>
</reference>
<feature type="disulfide bond" evidence="4">
    <location>
        <begin position="501"/>
        <end position="516"/>
    </location>
</feature>
<feature type="disulfide bond" evidence="4">
    <location>
        <begin position="489"/>
        <end position="507"/>
    </location>
</feature>
<dbReference type="CDD" id="cd00112">
    <property type="entry name" value="LDLa"/>
    <property type="match status" value="1"/>
</dbReference>
<keyword evidence="1" id="KW-0677">Repeat</keyword>
<dbReference type="Gene3D" id="4.10.400.10">
    <property type="entry name" value="Low-density Lipoprotein Receptor"/>
    <property type="match status" value="1"/>
</dbReference>
<sequence>MWIRFQTNQLTTAMSLITVTAQDYGKQFLTDFVTNFALNATTDVDKQYYRFSASSDYTTVSTDQVQLTFGICRLNNSARMTFYDGDSEAAPVITVFDSGCYPVFSSGQYLLLVVEGFKNHDFFSGNFSAVQAGCHGNLMSDAGVFSLESSRMNNTAECGWLVNPSGDGVVPMVLFDQINMDIGSNITVYYGFSTNGSKIAQITGGTSKSSSGILSNDPKGGPLFVQYVQNPAKNRNDAIFKAVYAKLGSCQRKMTALSSGELQSRNFPKNYPLNANCTNNLTVPNGKLIHLYYDTFKLHEKHYSRVIVSNGTTSTVIANYTGSVLPNDLVLNGSTVDVTFSSVLSNITDLTDNQGFNIKYTLLDCGGNLTNGSGNFSTPGYPKSVAKKTMCIWIITVPAITKKMATIVSLRFQPAEVKNKTSNYIMIRDGPSQRSDLIANTTTSNAKELTLLSRHNYLWVQYVFESTEKVKEGFPVKFSYSSYVCNATCDNKMCMHPDWMCDGIDQCGDNTDEQNCIPQASSSTEL</sequence>
<organism evidence="6 7">
    <name type="scientific">Saccoglossus kowalevskii</name>
    <name type="common">Acorn worm</name>
    <dbReference type="NCBI Taxonomy" id="10224"/>
    <lineage>
        <taxon>Eukaryota</taxon>
        <taxon>Metazoa</taxon>
        <taxon>Hemichordata</taxon>
        <taxon>Enteropneusta</taxon>
        <taxon>Harrimaniidae</taxon>
        <taxon>Saccoglossus</taxon>
    </lineage>
</organism>
<evidence type="ECO:0000256" key="1">
    <source>
        <dbReference type="ARBA" id="ARBA00022737"/>
    </source>
</evidence>
<dbReference type="InterPro" id="IPR036055">
    <property type="entry name" value="LDL_receptor-like_sf"/>
</dbReference>
<feature type="disulfide bond" evidence="3">
    <location>
        <begin position="250"/>
        <end position="277"/>
    </location>
</feature>
<gene>
    <name evidence="7" type="primary">LOC100371315</name>
</gene>
<proteinExistence type="predicted"/>
<dbReference type="RefSeq" id="XP_006818776.1">
    <property type="nucleotide sequence ID" value="XM_006818713.1"/>
</dbReference>
<feature type="domain" description="CUB" evidence="5">
    <location>
        <begin position="250"/>
        <end position="363"/>
    </location>
</feature>
<evidence type="ECO:0000256" key="4">
    <source>
        <dbReference type="PROSITE-ProRule" id="PRU00124"/>
    </source>
</evidence>
<protein>
    <submittedName>
        <fullName evidence="7">Deleted in malignant brain tumors 1 protein-like</fullName>
    </submittedName>
</protein>
<evidence type="ECO:0000313" key="7">
    <source>
        <dbReference type="RefSeq" id="XP_006818776.1"/>
    </source>
</evidence>
<name>A0ABM0MFI5_SACKO</name>
<dbReference type="SUPFAM" id="SSF49854">
    <property type="entry name" value="Spermadhesin, CUB domain"/>
    <property type="match status" value="2"/>
</dbReference>
<dbReference type="SMART" id="SM00192">
    <property type="entry name" value="LDLa"/>
    <property type="match status" value="1"/>
</dbReference>
<evidence type="ECO:0000259" key="5">
    <source>
        <dbReference type="PROSITE" id="PS01180"/>
    </source>
</evidence>
<evidence type="ECO:0000256" key="3">
    <source>
        <dbReference type="PROSITE-ProRule" id="PRU00059"/>
    </source>
</evidence>
<dbReference type="PANTHER" id="PTHR24251:SF40">
    <property type="entry name" value="CUB DOMAIN-CONTAINING PROTEIN"/>
    <property type="match status" value="1"/>
</dbReference>
<feature type="domain" description="CUB" evidence="5">
    <location>
        <begin position="365"/>
        <end position="481"/>
    </location>
</feature>
<dbReference type="InterPro" id="IPR000859">
    <property type="entry name" value="CUB_dom"/>
</dbReference>
<dbReference type="SMART" id="SM00042">
    <property type="entry name" value="CUB"/>
    <property type="match status" value="2"/>
</dbReference>
<dbReference type="InterPro" id="IPR023415">
    <property type="entry name" value="LDLR_class-A_CS"/>
</dbReference>